<evidence type="ECO:0000256" key="6">
    <source>
        <dbReference type="ARBA" id="ARBA00022825"/>
    </source>
</evidence>
<feature type="non-terminal residue" evidence="9">
    <location>
        <position position="850"/>
    </location>
</feature>
<dbReference type="InterPro" id="IPR008256">
    <property type="entry name" value="Peptidase_S1B"/>
</dbReference>
<feature type="compositionally biased region" description="Acidic residues" evidence="8">
    <location>
        <begin position="813"/>
        <end position="822"/>
    </location>
</feature>
<dbReference type="EMBL" id="JAULSR010000010">
    <property type="protein sequence ID" value="KAK0610696.1"/>
    <property type="molecule type" value="Genomic_DNA"/>
</dbReference>
<sequence length="850" mass="88906">AIVKILMRYEGQKEDGSDLRWAMGTGYLISPDTFITAGHCVFDRSNDNTGKGGGLGRVKLMKCFIGYRGRASINEKDDSTVQSRKAIKTATTAGWLTTGDRRGDVAFVKIDRPFTAVKGLNNFNIQDTPIQETGAQLGIVGYPGDKYLIKEKGAEMYESFESIDFNLDTSNLHMLQYKISTFKGILPEGGNQVVIGTHCYGGNSTNSASVIGGQYGVNYSVFLNALNTPRADVKDITNKPFTETGTESGIETGTESGLEDSEDFFDILKGIGRVVLPVAQGALSLASPLLGPFGGPVSAIGGVALGALNKAVSEADFDFASPIAPKVALESGVAERAVIAEAALQTVLRMEQSRTSKGIIDRMQKKYAESGFTTAHANNIGPKLVPLLSQAGLRMAVNDSLPTAKSGPKVFSTATKTIRLDGSEADLGTGDEHSDRFLKAVSESAVTVLQSDNTTASGQEKESSFESDTEGFFSGLPDLFTKAFKVAKPVLIAGARAGLSAGLKKLDDVLVQSKDAGTEALLENEDTVSDKVAIVTDEKAASLLATRAVMAECALQAVLEETNTAALKESVILGDATGAVQSEGFFDSMIKTIQVIGPAVLKTAPAVIRTAVPLLLRGVAGALDGKESGSVSVPPVTPKAKIALNGISSLNGVVNGMNGLSLKNGVNGTNGLNKGVKLNGSIAQVSNLSIRSSDDSPEAEVEHLQSDQPALVESRSLPLVSAASVASVAPRRPVMMSMMSLGASAARVERSENRGQNPTTSVEPPSQGTGGVGDSSRKEEDDESSEPPPAGRDSPPSPDLDDGASEDNRDGVDWIEDGEDQLLDPAEVEVVAVHDCPPASVGSGESDEKS</sequence>
<keyword evidence="10" id="KW-1185">Reference proteome</keyword>
<evidence type="ECO:0000256" key="3">
    <source>
        <dbReference type="ARBA" id="ARBA00022670"/>
    </source>
</evidence>
<comment type="similarity">
    <text evidence="1">Belongs to the peptidase S1 family.</text>
</comment>
<keyword evidence="6 7" id="KW-0720">Serine protease</keyword>
<dbReference type="AlphaFoldDB" id="A0AA39T176"/>
<name>A0AA39T176_9PEZI</name>
<dbReference type="InterPro" id="IPR009003">
    <property type="entry name" value="Peptidase_S1_PA"/>
</dbReference>
<accession>A0AA39T176</accession>
<feature type="compositionally biased region" description="Pro residues" evidence="8">
    <location>
        <begin position="786"/>
        <end position="798"/>
    </location>
</feature>
<dbReference type="InterPro" id="IPR043504">
    <property type="entry name" value="Peptidase_S1_PA_chymotrypsin"/>
</dbReference>
<evidence type="ECO:0000313" key="10">
    <source>
        <dbReference type="Proteomes" id="UP001174934"/>
    </source>
</evidence>
<evidence type="ECO:0000256" key="5">
    <source>
        <dbReference type="ARBA" id="ARBA00022801"/>
    </source>
</evidence>
<comment type="similarity">
    <text evidence="2 7">Belongs to the peptidase S1B family.</text>
</comment>
<dbReference type="PANTHER" id="PTHR15462">
    <property type="entry name" value="SERINE PROTEASE"/>
    <property type="match status" value="1"/>
</dbReference>
<dbReference type="PRINTS" id="PR00839">
    <property type="entry name" value="V8PROTEASE"/>
</dbReference>
<feature type="region of interest" description="Disordered" evidence="8">
    <location>
        <begin position="745"/>
        <end position="824"/>
    </location>
</feature>
<feature type="region of interest" description="Disordered" evidence="8">
    <location>
        <begin position="237"/>
        <end position="257"/>
    </location>
</feature>
<dbReference type="GO" id="GO:0004252">
    <property type="term" value="F:serine-type endopeptidase activity"/>
    <property type="evidence" value="ECO:0007669"/>
    <property type="project" value="InterPro"/>
</dbReference>
<evidence type="ECO:0000256" key="2">
    <source>
        <dbReference type="ARBA" id="ARBA00008764"/>
    </source>
</evidence>
<protein>
    <recommendedName>
        <fullName evidence="7">Serine protease</fullName>
        <ecNumber evidence="7">3.4.21.-</ecNumber>
    </recommendedName>
</protein>
<organism evidence="9 10">
    <name type="scientific">Bombardia bombarda</name>
    <dbReference type="NCBI Taxonomy" id="252184"/>
    <lineage>
        <taxon>Eukaryota</taxon>
        <taxon>Fungi</taxon>
        <taxon>Dikarya</taxon>
        <taxon>Ascomycota</taxon>
        <taxon>Pezizomycotina</taxon>
        <taxon>Sordariomycetes</taxon>
        <taxon>Sordariomycetidae</taxon>
        <taxon>Sordariales</taxon>
        <taxon>Lasiosphaeriaceae</taxon>
        <taxon>Bombardia</taxon>
    </lineage>
</organism>
<dbReference type="Gene3D" id="2.40.10.10">
    <property type="entry name" value="Trypsin-like serine proteases"/>
    <property type="match status" value="2"/>
</dbReference>
<keyword evidence="5 7" id="KW-0378">Hydrolase</keyword>
<dbReference type="Proteomes" id="UP001174934">
    <property type="component" value="Unassembled WGS sequence"/>
</dbReference>
<feature type="region of interest" description="Disordered" evidence="8">
    <location>
        <begin position="690"/>
        <end position="709"/>
    </location>
</feature>
<dbReference type="PROSITE" id="PS00134">
    <property type="entry name" value="TRYPSIN_HIS"/>
    <property type="match status" value="1"/>
</dbReference>
<dbReference type="EC" id="3.4.21.-" evidence="7"/>
<evidence type="ECO:0000256" key="4">
    <source>
        <dbReference type="ARBA" id="ARBA00022729"/>
    </source>
</evidence>
<dbReference type="PANTHER" id="PTHR15462:SF8">
    <property type="entry name" value="SERINE PROTEASE"/>
    <property type="match status" value="1"/>
</dbReference>
<dbReference type="GO" id="GO:0006508">
    <property type="term" value="P:proteolysis"/>
    <property type="evidence" value="ECO:0007669"/>
    <property type="project" value="UniProtKB-KW"/>
</dbReference>
<dbReference type="InterPro" id="IPR050966">
    <property type="entry name" value="Glutamyl_endopeptidase"/>
</dbReference>
<dbReference type="SUPFAM" id="SSF50494">
    <property type="entry name" value="Trypsin-like serine proteases"/>
    <property type="match status" value="1"/>
</dbReference>
<gene>
    <name evidence="9" type="ORF">B0T17DRAFT_500616</name>
</gene>
<reference evidence="9" key="1">
    <citation type="submission" date="2023-06" db="EMBL/GenBank/DDBJ databases">
        <title>Genome-scale phylogeny and comparative genomics of the fungal order Sordariales.</title>
        <authorList>
            <consortium name="Lawrence Berkeley National Laboratory"/>
            <person name="Hensen N."/>
            <person name="Bonometti L."/>
            <person name="Westerberg I."/>
            <person name="Brannstrom I.O."/>
            <person name="Guillou S."/>
            <person name="Cros-Aarteil S."/>
            <person name="Calhoun S."/>
            <person name="Haridas S."/>
            <person name="Kuo A."/>
            <person name="Mondo S."/>
            <person name="Pangilinan J."/>
            <person name="Riley R."/>
            <person name="LaButti K."/>
            <person name="Andreopoulos B."/>
            <person name="Lipzen A."/>
            <person name="Chen C."/>
            <person name="Yanf M."/>
            <person name="Daum C."/>
            <person name="Ng V."/>
            <person name="Clum A."/>
            <person name="Steindorff A."/>
            <person name="Ohm R."/>
            <person name="Martin F."/>
            <person name="Silar P."/>
            <person name="Natvig D."/>
            <person name="Lalanne C."/>
            <person name="Gautier V."/>
            <person name="Ament-velasquez S.L."/>
            <person name="Kruys A."/>
            <person name="Hutchinson M.I."/>
            <person name="Powell A.J."/>
            <person name="Barry K."/>
            <person name="Miller A.N."/>
            <person name="Grigoriev I.V."/>
            <person name="Debuchy R."/>
            <person name="Gladieux P."/>
            <person name="Thoren M.H."/>
            <person name="Johannesson H."/>
        </authorList>
    </citation>
    <scope>NUCLEOTIDE SEQUENCE</scope>
    <source>
        <strain evidence="9">SMH3391-2</strain>
    </source>
</reference>
<evidence type="ECO:0000256" key="1">
    <source>
        <dbReference type="ARBA" id="ARBA00007664"/>
    </source>
</evidence>
<evidence type="ECO:0000256" key="7">
    <source>
        <dbReference type="RuleBase" id="RU004296"/>
    </source>
</evidence>
<keyword evidence="4" id="KW-0732">Signal</keyword>
<proteinExistence type="inferred from homology"/>
<evidence type="ECO:0000256" key="8">
    <source>
        <dbReference type="SAM" id="MobiDB-lite"/>
    </source>
</evidence>
<feature type="compositionally biased region" description="Polar residues" evidence="8">
    <location>
        <begin position="754"/>
        <end position="767"/>
    </location>
</feature>
<comment type="caution">
    <text evidence="9">The sequence shown here is derived from an EMBL/GenBank/DDBJ whole genome shotgun (WGS) entry which is preliminary data.</text>
</comment>
<evidence type="ECO:0000313" key="9">
    <source>
        <dbReference type="EMBL" id="KAK0610696.1"/>
    </source>
</evidence>
<keyword evidence="3 7" id="KW-0645">Protease</keyword>
<feature type="compositionally biased region" description="Low complexity" evidence="8">
    <location>
        <begin position="242"/>
        <end position="256"/>
    </location>
</feature>
<dbReference type="InterPro" id="IPR018114">
    <property type="entry name" value="TRYPSIN_HIS"/>
</dbReference>